<accession>A0A1M2VP05</accession>
<evidence type="ECO:0000313" key="3">
    <source>
        <dbReference type="Proteomes" id="UP000184267"/>
    </source>
</evidence>
<feature type="compositionally biased region" description="Low complexity" evidence="1">
    <location>
        <begin position="342"/>
        <end position="374"/>
    </location>
</feature>
<feature type="region of interest" description="Disordered" evidence="1">
    <location>
        <begin position="342"/>
        <end position="415"/>
    </location>
</feature>
<dbReference type="STRING" id="154538.A0A1M2VP05"/>
<evidence type="ECO:0000256" key="1">
    <source>
        <dbReference type="SAM" id="MobiDB-lite"/>
    </source>
</evidence>
<proteinExistence type="predicted"/>
<organism evidence="2 3">
    <name type="scientific">Trametes pubescens</name>
    <name type="common">White-rot fungus</name>
    <dbReference type="NCBI Taxonomy" id="154538"/>
    <lineage>
        <taxon>Eukaryota</taxon>
        <taxon>Fungi</taxon>
        <taxon>Dikarya</taxon>
        <taxon>Basidiomycota</taxon>
        <taxon>Agaricomycotina</taxon>
        <taxon>Agaricomycetes</taxon>
        <taxon>Polyporales</taxon>
        <taxon>Polyporaceae</taxon>
        <taxon>Trametes</taxon>
    </lineage>
</organism>
<comment type="caution">
    <text evidence="2">The sequence shown here is derived from an EMBL/GenBank/DDBJ whole genome shotgun (WGS) entry which is preliminary data.</text>
</comment>
<feature type="compositionally biased region" description="Pro residues" evidence="1">
    <location>
        <begin position="72"/>
        <end position="83"/>
    </location>
</feature>
<feature type="region of interest" description="Disordered" evidence="1">
    <location>
        <begin position="1"/>
        <end position="36"/>
    </location>
</feature>
<reference evidence="2 3" key="1">
    <citation type="submission" date="2016-10" db="EMBL/GenBank/DDBJ databases">
        <title>Genome sequence of the basidiomycete white-rot fungus Trametes pubescens.</title>
        <authorList>
            <person name="Makela M.R."/>
            <person name="Granchi Z."/>
            <person name="Peng M."/>
            <person name="De Vries R.P."/>
            <person name="Grigoriev I."/>
            <person name="Riley R."/>
            <person name="Hilden K."/>
        </authorList>
    </citation>
    <scope>NUCLEOTIDE SEQUENCE [LARGE SCALE GENOMIC DNA]</scope>
    <source>
        <strain evidence="2 3">FBCC735</strain>
    </source>
</reference>
<gene>
    <name evidence="2" type="ORF">TRAPUB_14259</name>
</gene>
<dbReference type="AlphaFoldDB" id="A0A1M2VP05"/>
<keyword evidence="3" id="KW-1185">Reference proteome</keyword>
<dbReference type="OrthoDB" id="3238644at2759"/>
<sequence length="546" mass="59478">MSMAERAAWDVRSQAGATKVESMRPGSAWGRGWDGACTAHELGRDANLSAVRSESGRAPSADGGWILGPVSAPLPPELPPSPPASRESSPASGLKRRHDSESEHGRNKKPRLASATTSRLRATSQSHPSSAAPATTVAISSRHEPAEDGEVKEEPQAGPSGIPSGLSFMPARRPRRGDNIPTSEWDSVYDKCFQKARALRFSSLSRVAAAHPHTSKEFKPLRNPPNASSYYAKDPLLMARLELIDSLLHFIYGLWCKDYSVRTCYRASWRTVNDFLQPTKKKLIAESHDDREKAFIGLLFTLDAYIHGRKLKYQATAIDRENDSKMNRLQIEWKAEKSKAQARAAAAAQASMPSATPNMLPSPASSNSANSSNSTPLGGHGTPGHNPAMDLGAQPDAGHSSGVADRPMAAPPPHIQIPVNTQFVVDRKSQSSGLLLSSHYLQTAQHTLTLPVMARHFPRTLARMMNSTLNPQDEHEPDFQDDDCELFWPPQAITGEGLGWVCLMGMAMVKEFGKEYGYQGVDGVVQKQGSEDVSGFPEPRFVPHTR</sequence>
<evidence type="ECO:0000313" key="2">
    <source>
        <dbReference type="EMBL" id="OJT09262.1"/>
    </source>
</evidence>
<name>A0A1M2VP05_TRAPU</name>
<dbReference type="EMBL" id="MNAD01000957">
    <property type="protein sequence ID" value="OJT09262.1"/>
    <property type="molecule type" value="Genomic_DNA"/>
</dbReference>
<feature type="region of interest" description="Disordered" evidence="1">
    <location>
        <begin position="49"/>
        <end position="181"/>
    </location>
</feature>
<feature type="compositionally biased region" description="Polar residues" evidence="1">
    <location>
        <begin position="114"/>
        <end position="139"/>
    </location>
</feature>
<protein>
    <submittedName>
        <fullName evidence="2">Uncharacterized protein</fullName>
    </submittedName>
</protein>
<dbReference type="OMA" id="ALVCFTY"/>
<dbReference type="Proteomes" id="UP000184267">
    <property type="component" value="Unassembled WGS sequence"/>
</dbReference>